<dbReference type="Proteomes" id="UP000030023">
    <property type="component" value="Unassembled WGS sequence"/>
</dbReference>
<feature type="domain" description="SprT-like" evidence="1">
    <location>
        <begin position="7"/>
        <end position="134"/>
    </location>
</feature>
<keyword evidence="3" id="KW-1185">Reference proteome</keyword>
<proteinExistence type="predicted"/>
<name>A0ABR4XP31_9LACO</name>
<organism evidence="2 3">
    <name type="scientific">Oenococcus alcoholitolerans</name>
    <dbReference type="NCBI Taxonomy" id="931074"/>
    <lineage>
        <taxon>Bacteria</taxon>
        <taxon>Bacillati</taxon>
        <taxon>Bacillota</taxon>
        <taxon>Bacilli</taxon>
        <taxon>Lactobacillales</taxon>
        <taxon>Lactobacillaceae</taxon>
        <taxon>Oenococcus</taxon>
    </lineage>
</organism>
<dbReference type="EMBL" id="AXCV01000670">
    <property type="protein sequence ID" value="KGO18896.1"/>
    <property type="molecule type" value="Genomic_DNA"/>
</dbReference>
<dbReference type="SMART" id="SM00731">
    <property type="entry name" value="SprT"/>
    <property type="match status" value="1"/>
</dbReference>
<dbReference type="Pfam" id="PF10263">
    <property type="entry name" value="SprT-like"/>
    <property type="match status" value="1"/>
</dbReference>
<evidence type="ECO:0000313" key="2">
    <source>
        <dbReference type="EMBL" id="KGO18896.1"/>
    </source>
</evidence>
<feature type="non-terminal residue" evidence="2">
    <location>
        <position position="135"/>
    </location>
</feature>
<evidence type="ECO:0000259" key="1">
    <source>
        <dbReference type="SMART" id="SM00731"/>
    </source>
</evidence>
<accession>A0ABR4XP31</accession>
<evidence type="ECO:0000313" key="3">
    <source>
        <dbReference type="Proteomes" id="UP000030023"/>
    </source>
</evidence>
<sequence length="135" mass="16182">MLDLSVEELCKKTETISIDIFKKNFGHKVEYNRRLRSTGGRMVFPVHNGKVVEKDIFMQINPRLSQQQLNGVIKHELAHFFIFEKKGIHRENDKDFQKLLSTIKAPRYSPLKPVHHFLYVYQCLKNDKHLYYRHR</sequence>
<dbReference type="InterPro" id="IPR006640">
    <property type="entry name" value="SprT-like_domain"/>
</dbReference>
<protein>
    <recommendedName>
        <fullName evidence="1">SprT-like domain-containing protein</fullName>
    </recommendedName>
</protein>
<reference evidence="2 3" key="1">
    <citation type="journal article" date="2014" name="Antonie Van Leeuwenhoek">
        <title>Oenococcus alcoholitolerans sp. nov., a lactic acid bacteria isolated from cachaca and ethanol fermentation processes.</title>
        <authorList>
            <person name="Badotti F."/>
            <person name="Moreira A.P."/>
            <person name="Tonon L.A."/>
            <person name="de Lucena B.T."/>
            <person name="Gomes Fde C."/>
            <person name="Kruger R."/>
            <person name="Thompson C.C."/>
            <person name="de Morais M.A.Jr."/>
            <person name="Rosa C.A."/>
            <person name="Thompson F.L."/>
        </authorList>
    </citation>
    <scope>NUCLEOTIDE SEQUENCE [LARGE SCALE GENOMIC DNA]</scope>
    <source>
        <strain evidence="2 3">UFRJ-M7.2.18</strain>
    </source>
</reference>
<comment type="caution">
    <text evidence="2">The sequence shown here is derived from an EMBL/GenBank/DDBJ whole genome shotgun (WGS) entry which is preliminary data.</text>
</comment>
<gene>
    <name evidence="2" type="ORF">Q757_10290</name>
</gene>